<proteinExistence type="predicted"/>
<gene>
    <name evidence="2" type="ORF">BFG57_14635</name>
</gene>
<evidence type="ECO:0000313" key="2">
    <source>
        <dbReference type="EMBL" id="OEH92907.1"/>
    </source>
</evidence>
<dbReference type="STRING" id="1305675.BFG57_14635"/>
<feature type="transmembrane region" description="Helical" evidence="1">
    <location>
        <begin position="152"/>
        <end position="172"/>
    </location>
</feature>
<feature type="transmembrane region" description="Helical" evidence="1">
    <location>
        <begin position="129"/>
        <end position="146"/>
    </location>
</feature>
<reference evidence="2 3" key="1">
    <citation type="submission" date="2016-08" db="EMBL/GenBank/DDBJ databases">
        <title>Genome of Bacillus solimangrovi GH2-4.</title>
        <authorList>
            <person name="Lim S."/>
            <person name="Kim B.-C."/>
        </authorList>
    </citation>
    <scope>NUCLEOTIDE SEQUENCE [LARGE SCALE GENOMIC DNA]</scope>
    <source>
        <strain evidence="2 3">GH2-4</strain>
    </source>
</reference>
<sequence>MNYPFTLLIWGYVITIFDFRINGFNIVFDSIGWIMVAFAIAKLPNIRSFTFAKRAAVIVVFLSLPEIFPQAYYEHNNMSASVTFIFTVITGLSQLLIMFIGVNLLSGFAELLKGKSDVTERLEKFKKTYLIVQTVVSFGLLARFVIFDEWLFLLVALVIIAWLFHIYLIFLFNRVKHVFKEVGHISPEA</sequence>
<name>A0A1E5LFP7_9BACI</name>
<dbReference type="Proteomes" id="UP000095209">
    <property type="component" value="Unassembled WGS sequence"/>
</dbReference>
<evidence type="ECO:0000256" key="1">
    <source>
        <dbReference type="SAM" id="Phobius"/>
    </source>
</evidence>
<dbReference type="AlphaFoldDB" id="A0A1E5LFP7"/>
<keyword evidence="1" id="KW-0472">Membrane</keyword>
<keyword evidence="1" id="KW-0812">Transmembrane</keyword>
<dbReference type="RefSeq" id="WP_069717085.1">
    <property type="nucleotide sequence ID" value="NZ_MJEH01000021.1"/>
</dbReference>
<keyword evidence="1" id="KW-1133">Transmembrane helix</keyword>
<feature type="transmembrane region" description="Helical" evidence="1">
    <location>
        <begin position="55"/>
        <end position="72"/>
    </location>
</feature>
<feature type="transmembrane region" description="Helical" evidence="1">
    <location>
        <begin position="20"/>
        <end position="43"/>
    </location>
</feature>
<evidence type="ECO:0000313" key="3">
    <source>
        <dbReference type="Proteomes" id="UP000095209"/>
    </source>
</evidence>
<dbReference type="EMBL" id="MJEH01000021">
    <property type="protein sequence ID" value="OEH92907.1"/>
    <property type="molecule type" value="Genomic_DNA"/>
</dbReference>
<dbReference type="OrthoDB" id="2596219at2"/>
<accession>A0A1E5LFP7</accession>
<comment type="caution">
    <text evidence="2">The sequence shown here is derived from an EMBL/GenBank/DDBJ whole genome shotgun (WGS) entry which is preliminary data.</text>
</comment>
<protein>
    <submittedName>
        <fullName evidence="2">Uncharacterized protein</fullName>
    </submittedName>
</protein>
<keyword evidence="3" id="KW-1185">Reference proteome</keyword>
<organism evidence="2 3">
    <name type="scientific">Bacillus solimangrovi</name>
    <dbReference type="NCBI Taxonomy" id="1305675"/>
    <lineage>
        <taxon>Bacteria</taxon>
        <taxon>Bacillati</taxon>
        <taxon>Bacillota</taxon>
        <taxon>Bacilli</taxon>
        <taxon>Bacillales</taxon>
        <taxon>Bacillaceae</taxon>
        <taxon>Bacillus</taxon>
    </lineage>
</organism>
<feature type="transmembrane region" description="Helical" evidence="1">
    <location>
        <begin position="84"/>
        <end position="108"/>
    </location>
</feature>